<sequence>MLFNSYGCFSVVHRHKPVFTSSQIRKYATSSNISIPITPVNRQLSSKNTITDQQRFGDDLLFQHIHDNLSSITQYQPLPSGSHRFNLGRTLPHILPYEPYPNRTRRADSTETSDIQAGDGIVVVVHLVQDSASKFIDYVVSSGFAIDPQGQDDGKMVVTCSHTLDQISTKYPDKPIHSFILPSTPDPTPIPITSFPSSSISDLLICTLPKSPTINQLRSLPVSPFPVYKGQKVLVHKYGTTTTSTSGIPWIKNILRREWKTAEMFGYRNYGWREVQPGTSSALPYITFSTRPSPGSSGGPIIDAISGSVVGIVSGSRTLSAVKGERGYGSSAENIFELFTLPGFIPSSQKYKA</sequence>
<gene>
    <name evidence="1" type="ORF">L201_003164</name>
</gene>
<accession>A0AAX4JUM5</accession>
<evidence type="ECO:0008006" key="3">
    <source>
        <dbReference type="Google" id="ProtNLM"/>
    </source>
</evidence>
<dbReference type="InterPro" id="IPR009003">
    <property type="entry name" value="Peptidase_S1_PA"/>
</dbReference>
<dbReference type="EMBL" id="CP144101">
    <property type="protein sequence ID" value="WWC88257.1"/>
    <property type="molecule type" value="Genomic_DNA"/>
</dbReference>
<organism evidence="1 2">
    <name type="scientific">Kwoniella dendrophila CBS 6074</name>
    <dbReference type="NCBI Taxonomy" id="1295534"/>
    <lineage>
        <taxon>Eukaryota</taxon>
        <taxon>Fungi</taxon>
        <taxon>Dikarya</taxon>
        <taxon>Basidiomycota</taxon>
        <taxon>Agaricomycotina</taxon>
        <taxon>Tremellomycetes</taxon>
        <taxon>Tremellales</taxon>
        <taxon>Cryptococcaceae</taxon>
        <taxon>Kwoniella</taxon>
    </lineage>
</organism>
<reference evidence="1 2" key="1">
    <citation type="submission" date="2024-01" db="EMBL/GenBank/DDBJ databases">
        <title>Comparative genomics of Cryptococcus and Kwoniella reveals pathogenesis evolution and contrasting modes of karyotype evolution via chromosome fusion or intercentromeric recombination.</title>
        <authorList>
            <person name="Coelho M.A."/>
            <person name="David-Palma M."/>
            <person name="Shea T."/>
            <person name="Bowers K."/>
            <person name="McGinley-Smith S."/>
            <person name="Mohammad A.W."/>
            <person name="Gnirke A."/>
            <person name="Yurkov A.M."/>
            <person name="Nowrousian M."/>
            <person name="Sun S."/>
            <person name="Cuomo C.A."/>
            <person name="Heitman J."/>
        </authorList>
    </citation>
    <scope>NUCLEOTIDE SEQUENCE [LARGE SCALE GENOMIC DNA]</scope>
    <source>
        <strain evidence="1 2">CBS 6074</strain>
    </source>
</reference>
<evidence type="ECO:0000313" key="2">
    <source>
        <dbReference type="Proteomes" id="UP001355207"/>
    </source>
</evidence>
<dbReference type="RefSeq" id="XP_066075020.1">
    <property type="nucleotide sequence ID" value="XM_066218923.1"/>
</dbReference>
<dbReference type="Proteomes" id="UP001355207">
    <property type="component" value="Chromosome 4"/>
</dbReference>
<proteinExistence type="predicted"/>
<dbReference type="AlphaFoldDB" id="A0AAX4JUM5"/>
<keyword evidence="2" id="KW-1185">Reference proteome</keyword>
<evidence type="ECO:0000313" key="1">
    <source>
        <dbReference type="EMBL" id="WWC88257.1"/>
    </source>
</evidence>
<name>A0AAX4JUM5_9TREE</name>
<dbReference type="Pfam" id="PF13365">
    <property type="entry name" value="Trypsin_2"/>
    <property type="match status" value="1"/>
</dbReference>
<protein>
    <recommendedName>
        <fullName evidence="3">Peptidase S1 domain-containing protein</fullName>
    </recommendedName>
</protein>
<dbReference type="SUPFAM" id="SSF50494">
    <property type="entry name" value="Trypsin-like serine proteases"/>
    <property type="match status" value="1"/>
</dbReference>
<dbReference type="GeneID" id="91093834"/>
<dbReference type="Gene3D" id="2.40.10.120">
    <property type="match status" value="1"/>
</dbReference>